<gene>
    <name evidence="4" type="ORF">GMARGA_LOCUS43663</name>
</gene>
<keyword evidence="1" id="KW-0863">Zinc-finger</keyword>
<evidence type="ECO:0000256" key="1">
    <source>
        <dbReference type="PROSITE-ProRule" id="PRU00325"/>
    </source>
</evidence>
<protein>
    <submittedName>
        <fullName evidence="4">24214_t:CDS:1</fullName>
    </submittedName>
</protein>
<reference evidence="4 5" key="1">
    <citation type="submission" date="2021-06" db="EMBL/GenBank/DDBJ databases">
        <authorList>
            <person name="Kallberg Y."/>
            <person name="Tangrot J."/>
            <person name="Rosling A."/>
        </authorList>
    </citation>
    <scope>NUCLEOTIDE SEQUENCE [LARGE SCALE GENOMIC DNA]</scope>
    <source>
        <strain evidence="4 5">120-4 pot B 10/14</strain>
    </source>
</reference>
<dbReference type="InterPro" id="IPR007527">
    <property type="entry name" value="Znf_SWIM"/>
</dbReference>
<keyword evidence="1" id="KW-0862">Zinc</keyword>
<evidence type="ECO:0000256" key="2">
    <source>
        <dbReference type="SAM" id="MobiDB-lite"/>
    </source>
</evidence>
<feature type="non-terminal residue" evidence="4">
    <location>
        <position position="1"/>
    </location>
</feature>
<organism evidence="4 5">
    <name type="scientific">Gigaspora margarita</name>
    <dbReference type="NCBI Taxonomy" id="4874"/>
    <lineage>
        <taxon>Eukaryota</taxon>
        <taxon>Fungi</taxon>
        <taxon>Fungi incertae sedis</taxon>
        <taxon>Mucoromycota</taxon>
        <taxon>Glomeromycotina</taxon>
        <taxon>Glomeromycetes</taxon>
        <taxon>Diversisporales</taxon>
        <taxon>Gigasporaceae</taxon>
        <taxon>Gigaspora</taxon>
    </lineage>
</organism>
<feature type="non-terminal residue" evidence="4">
    <location>
        <position position="210"/>
    </location>
</feature>
<feature type="compositionally biased region" description="Polar residues" evidence="2">
    <location>
        <begin position="200"/>
        <end position="210"/>
    </location>
</feature>
<feature type="domain" description="SWIM-type" evidence="3">
    <location>
        <begin position="23"/>
        <end position="57"/>
    </location>
</feature>
<dbReference type="PROSITE" id="PS50966">
    <property type="entry name" value="ZF_SWIM"/>
    <property type="match status" value="1"/>
</dbReference>
<keyword evidence="5" id="KW-1185">Reference proteome</keyword>
<dbReference type="Proteomes" id="UP000789901">
    <property type="component" value="Unassembled WGS sequence"/>
</dbReference>
<evidence type="ECO:0000259" key="3">
    <source>
        <dbReference type="PROSITE" id="PS50966"/>
    </source>
</evidence>
<keyword evidence="1" id="KW-0479">Metal-binding</keyword>
<evidence type="ECO:0000313" key="5">
    <source>
        <dbReference type="Proteomes" id="UP000789901"/>
    </source>
</evidence>
<sequence length="210" mass="23840">NDIQEIWEVSYIGVSPLKSEAQYVIILIDSSLICTCMKIINQGMPCRHQYRIFLQSNKAVFHLGLIHTRWFESMPSETLNYIIISQGTKSFTTNPLHYIDNIRARNVYTPTTKNKVDKRIEFGATMSIARTSIQVAVAEGVTAELTGLLTQFLMKYRLSTGLNIEEVYQSTPQSNEIQESSLIVVNNERSPLIEEDNNQHKPSSSKTCGY</sequence>
<comment type="caution">
    <text evidence="4">The sequence shown here is derived from an EMBL/GenBank/DDBJ whole genome shotgun (WGS) entry which is preliminary data.</text>
</comment>
<accession>A0ABN7XI18</accession>
<dbReference type="EMBL" id="CAJVQB010142979">
    <property type="protein sequence ID" value="CAG8854842.1"/>
    <property type="molecule type" value="Genomic_DNA"/>
</dbReference>
<evidence type="ECO:0000313" key="4">
    <source>
        <dbReference type="EMBL" id="CAG8854842.1"/>
    </source>
</evidence>
<name>A0ABN7XI18_GIGMA</name>
<proteinExistence type="predicted"/>
<feature type="region of interest" description="Disordered" evidence="2">
    <location>
        <begin position="190"/>
        <end position="210"/>
    </location>
</feature>